<evidence type="ECO:0000259" key="3">
    <source>
        <dbReference type="Pfam" id="PF08223"/>
    </source>
</evidence>
<dbReference type="InterPro" id="IPR013225">
    <property type="entry name" value="PaaX_C"/>
</dbReference>
<comment type="caution">
    <text evidence="5">The sequence shown here is derived from an EMBL/GenBank/DDBJ whole genome shotgun (WGS) entry which is preliminary data.</text>
</comment>
<dbReference type="PANTHER" id="PTHR30319:SF1">
    <property type="entry name" value="TRANSCRIPTIONAL REPRESSOR PAAX"/>
    <property type="match status" value="1"/>
</dbReference>
<feature type="domain" description="Transcriptional repressor PaaX-like C-terminal" evidence="3">
    <location>
        <begin position="223"/>
        <end position="319"/>
    </location>
</feature>
<evidence type="ECO:0000259" key="2">
    <source>
        <dbReference type="Pfam" id="PF07848"/>
    </source>
</evidence>
<proteinExistence type="predicted"/>
<keyword evidence="6" id="KW-1185">Reference proteome</keyword>
<dbReference type="Gene3D" id="1.10.10.10">
    <property type="entry name" value="Winged helix-like DNA-binding domain superfamily/Winged helix DNA-binding domain"/>
    <property type="match status" value="1"/>
</dbReference>
<dbReference type="InterPro" id="IPR048846">
    <property type="entry name" value="PaaX-like_central"/>
</dbReference>
<dbReference type="PANTHER" id="PTHR30319">
    <property type="entry name" value="PHENYLACETIC ACID REGULATOR-RELATED TRANSCRIPTIONAL REPRESSOR"/>
    <property type="match status" value="1"/>
</dbReference>
<evidence type="ECO:0000259" key="4">
    <source>
        <dbReference type="Pfam" id="PF20803"/>
    </source>
</evidence>
<sequence>MHESWSPPGPFGKQALGTVTNGSSECPYDGRNPAVDTEEPYAMPPPRTQRPLHQQLVVTLYGLYAGKAGGSFRVAALVAMLADLGVDEQSARSTVSRLKAKGTLLSRRDDGVARYVLSGDVLDIFNADDQRIFAPERSRPEDPWALVVFSVPEAERNRRYELRSELTSLGFGFVAAGVAIAPSMVMDQAMERLAARGLDRYTEYFSGDYLKGGDIRAQVPRWWDLELLDRQYSAFIDSYESLARLWQERVQAGKLPSGADRLEAFQTYVPMLTLWRKFPYRDPNLPLEYLPAGWQAPRAKQAFLTLHGILRAPAEDHADELLRTR</sequence>
<name>A0ABQ5MYG5_9MICC</name>
<evidence type="ECO:0000313" key="6">
    <source>
        <dbReference type="Proteomes" id="UP001209654"/>
    </source>
</evidence>
<dbReference type="Pfam" id="PF20803">
    <property type="entry name" value="PaaX_M"/>
    <property type="match status" value="1"/>
</dbReference>
<evidence type="ECO:0000256" key="1">
    <source>
        <dbReference type="SAM" id="MobiDB-lite"/>
    </source>
</evidence>
<dbReference type="Pfam" id="PF07848">
    <property type="entry name" value="PaaX"/>
    <property type="match status" value="1"/>
</dbReference>
<gene>
    <name evidence="5" type="primary">paaX_2</name>
    <name evidence="5" type="ORF">AHIS1636_34420</name>
</gene>
<dbReference type="Proteomes" id="UP001209654">
    <property type="component" value="Unassembled WGS sequence"/>
</dbReference>
<organism evidence="5 6">
    <name type="scientific">Arthrobacter mangrovi</name>
    <dbReference type="NCBI Taxonomy" id="2966350"/>
    <lineage>
        <taxon>Bacteria</taxon>
        <taxon>Bacillati</taxon>
        <taxon>Actinomycetota</taxon>
        <taxon>Actinomycetes</taxon>
        <taxon>Micrococcales</taxon>
        <taxon>Micrococcaceae</taxon>
        <taxon>Arthrobacter</taxon>
    </lineage>
</organism>
<accession>A0ABQ5MYG5</accession>
<evidence type="ECO:0000313" key="5">
    <source>
        <dbReference type="EMBL" id="GLB68999.1"/>
    </source>
</evidence>
<dbReference type="Pfam" id="PF08223">
    <property type="entry name" value="PaaX_C"/>
    <property type="match status" value="1"/>
</dbReference>
<protein>
    <submittedName>
        <fullName evidence="5">PaaX family transcriptional regulator</fullName>
    </submittedName>
</protein>
<dbReference type="InterPro" id="IPR011965">
    <property type="entry name" value="PaaX_trns_reg"/>
</dbReference>
<reference evidence="5 6" key="1">
    <citation type="journal article" date="2023" name="Int. J. Syst. Evol. Microbiol.">
        <title>Arthrobacter mangrovi sp. nov., an actinobacterium isolated from the rhizosphere of a mangrove.</title>
        <authorList>
            <person name="Hamada M."/>
            <person name="Saitou S."/>
            <person name="Enomoto N."/>
            <person name="Nanri K."/>
            <person name="Hidaka K."/>
            <person name="Miura T."/>
            <person name="Tamura T."/>
        </authorList>
    </citation>
    <scope>NUCLEOTIDE SEQUENCE [LARGE SCALE GENOMIC DNA]</scope>
    <source>
        <strain evidence="5 6">NBRC 112813</strain>
    </source>
</reference>
<feature type="domain" description="Transcriptional repressor PaaX-like N-terminal" evidence="2">
    <location>
        <begin position="56"/>
        <end position="119"/>
    </location>
</feature>
<dbReference type="InterPro" id="IPR012906">
    <property type="entry name" value="PaaX-like_N"/>
</dbReference>
<feature type="region of interest" description="Disordered" evidence="1">
    <location>
        <begin position="1"/>
        <end position="48"/>
    </location>
</feature>
<dbReference type="InterPro" id="IPR036388">
    <property type="entry name" value="WH-like_DNA-bd_sf"/>
</dbReference>
<dbReference type="EMBL" id="BRVS01000026">
    <property type="protein sequence ID" value="GLB68999.1"/>
    <property type="molecule type" value="Genomic_DNA"/>
</dbReference>
<dbReference type="PIRSF" id="PIRSF020623">
    <property type="entry name" value="PaaX"/>
    <property type="match status" value="1"/>
</dbReference>
<feature type="domain" description="Transcriptional repressor PaaX-like central Cas2-like" evidence="4">
    <location>
        <begin position="141"/>
        <end position="216"/>
    </location>
</feature>
<dbReference type="Gene3D" id="3.30.70.2650">
    <property type="match status" value="1"/>
</dbReference>